<dbReference type="Gene3D" id="1.25.40.90">
    <property type="match status" value="1"/>
</dbReference>
<feature type="domain" description="SH3" evidence="9">
    <location>
        <begin position="241"/>
        <end position="301"/>
    </location>
</feature>
<dbReference type="PROSITE" id="PS50179">
    <property type="entry name" value="VHS"/>
    <property type="match status" value="1"/>
</dbReference>
<evidence type="ECO:0000313" key="12">
    <source>
        <dbReference type="WBParaSite" id="scf7180000420988.g6067"/>
    </source>
</evidence>
<evidence type="ECO:0000256" key="8">
    <source>
        <dbReference type="SAM" id="MobiDB-lite"/>
    </source>
</evidence>
<evidence type="ECO:0000256" key="5">
    <source>
        <dbReference type="ARBA" id="ARBA00022753"/>
    </source>
</evidence>
<dbReference type="Pfam" id="PF00790">
    <property type="entry name" value="VHS"/>
    <property type="match status" value="1"/>
</dbReference>
<keyword evidence="4" id="KW-0813">Transport</keyword>
<dbReference type="PANTHER" id="PTHR45929">
    <property type="entry name" value="JAK PATHWAY SIGNAL TRANSDUCTION ADAPTOR MOLECULE"/>
    <property type="match status" value="1"/>
</dbReference>
<dbReference type="AlphaFoldDB" id="A0A915NQI2"/>
<dbReference type="PANTHER" id="PTHR45929:SF3">
    <property type="entry name" value="JAK PATHWAY SIGNAL TRANSDUCTION ADAPTOR MOLECULE"/>
    <property type="match status" value="1"/>
</dbReference>
<dbReference type="PROSITE" id="PS50330">
    <property type="entry name" value="UIM"/>
    <property type="match status" value="1"/>
</dbReference>
<evidence type="ECO:0000256" key="1">
    <source>
        <dbReference type="ARBA" id="ARBA00004177"/>
    </source>
</evidence>
<dbReference type="InterPro" id="IPR036028">
    <property type="entry name" value="SH3-like_dom_sf"/>
</dbReference>
<evidence type="ECO:0000256" key="2">
    <source>
        <dbReference type="ARBA" id="ARBA00009666"/>
    </source>
</evidence>
<sequence>MFIFGDSSPYDEIVEKVTADTLTSENWELMIDICDRVNADGIKGCKQALLSVKKRLNHRDPHVVLFALSLLDCLWSNCGQKFRREVSSKEFIGELNYKCTNVGRQKELISRAKIKRNSYSPYKEESNRVVAEKARILVKKWVENECSKDSSLSMIESLSFDNDPTLIKKAPIISNDPNVVSSDQEQADIARAIALSLQESGGNKQQNSTKANNSSYPALSSSDFNSNVNFPNSSGHQQPPVAAKQARALYDFEAAEDNEISFTTGETITVCDDSDQNWWRGVNCRGVNGLFPASFVTTDLTKEQPNLPAVKDSNENIEEINTSTATMKVQIDENILLKCIELIEDLDPSLDASSDPPELALLENKAMAQAPLIDQKLMKIDKQLNSLAAVDLAIRDVLGAYDNAVQQVVGGTSSSSTIPNNIQQQQPTISSNQLINQQQIQMLPTSTSIPVVSQHHQQQQISQHWQQM</sequence>
<dbReference type="GO" id="GO:0033565">
    <property type="term" value="C:ESCRT-0 complex"/>
    <property type="evidence" value="ECO:0007669"/>
    <property type="project" value="TreeGrafter"/>
</dbReference>
<dbReference type="SUPFAM" id="SSF48464">
    <property type="entry name" value="ENTH/VHS domain"/>
    <property type="match status" value="1"/>
</dbReference>
<dbReference type="GO" id="GO:0043130">
    <property type="term" value="F:ubiquitin binding"/>
    <property type="evidence" value="ECO:0007669"/>
    <property type="project" value="InterPro"/>
</dbReference>
<organism evidence="11 12">
    <name type="scientific">Meloidogyne floridensis</name>
    <dbReference type="NCBI Taxonomy" id="298350"/>
    <lineage>
        <taxon>Eukaryota</taxon>
        <taxon>Metazoa</taxon>
        <taxon>Ecdysozoa</taxon>
        <taxon>Nematoda</taxon>
        <taxon>Chromadorea</taxon>
        <taxon>Rhabditida</taxon>
        <taxon>Tylenchina</taxon>
        <taxon>Tylenchomorpha</taxon>
        <taxon>Tylenchoidea</taxon>
        <taxon>Meloidogynidae</taxon>
        <taxon>Meloidogyninae</taxon>
        <taxon>Meloidogyne</taxon>
    </lineage>
</organism>
<evidence type="ECO:0000256" key="7">
    <source>
        <dbReference type="PROSITE-ProRule" id="PRU00192"/>
    </source>
</evidence>
<dbReference type="InterPro" id="IPR002014">
    <property type="entry name" value="VHS_dom"/>
</dbReference>
<evidence type="ECO:0000259" key="9">
    <source>
        <dbReference type="PROSITE" id="PS50002"/>
    </source>
</evidence>
<feature type="domain" description="VHS" evidence="10">
    <location>
        <begin position="17"/>
        <end position="158"/>
    </location>
</feature>
<dbReference type="InterPro" id="IPR003903">
    <property type="entry name" value="UIM_dom"/>
</dbReference>
<comment type="subcellular location">
    <subcellularLocation>
        <location evidence="1">Endosome</location>
    </subcellularLocation>
</comment>
<comment type="similarity">
    <text evidence="2">Belongs to the STAM family.</text>
</comment>
<dbReference type="SMART" id="SM00326">
    <property type="entry name" value="SH3"/>
    <property type="match status" value="1"/>
</dbReference>
<evidence type="ECO:0000259" key="10">
    <source>
        <dbReference type="PROSITE" id="PS50179"/>
    </source>
</evidence>
<dbReference type="GO" id="GO:0043328">
    <property type="term" value="P:protein transport to vacuole involved in ubiquitin-dependent protein catabolic process via the multivesicular body sorting pathway"/>
    <property type="evidence" value="ECO:0007669"/>
    <property type="project" value="TreeGrafter"/>
</dbReference>
<dbReference type="InterPro" id="IPR001452">
    <property type="entry name" value="SH3_domain"/>
</dbReference>
<dbReference type="WBParaSite" id="scf7180000420988.g6067">
    <property type="protein sequence ID" value="scf7180000420988.g6067"/>
    <property type="gene ID" value="scf7180000420988.g6067"/>
</dbReference>
<evidence type="ECO:0000313" key="11">
    <source>
        <dbReference type="Proteomes" id="UP000887560"/>
    </source>
</evidence>
<dbReference type="InterPro" id="IPR050670">
    <property type="entry name" value="STAM"/>
</dbReference>
<keyword evidence="3 7" id="KW-0728">SH3 domain</keyword>
<keyword evidence="5" id="KW-0967">Endosome</keyword>
<evidence type="ECO:0000256" key="4">
    <source>
        <dbReference type="ARBA" id="ARBA00022448"/>
    </source>
</evidence>
<accession>A0A915NQI2</accession>
<reference evidence="12" key="1">
    <citation type="submission" date="2022-11" db="UniProtKB">
        <authorList>
            <consortium name="WormBaseParasite"/>
        </authorList>
    </citation>
    <scope>IDENTIFICATION</scope>
</reference>
<dbReference type="Gene3D" id="2.30.30.40">
    <property type="entry name" value="SH3 Domains"/>
    <property type="match status" value="1"/>
</dbReference>
<keyword evidence="11" id="KW-1185">Reference proteome</keyword>
<dbReference type="SMART" id="SM00288">
    <property type="entry name" value="VHS"/>
    <property type="match status" value="1"/>
</dbReference>
<dbReference type="Gene3D" id="1.20.5.1940">
    <property type="match status" value="1"/>
</dbReference>
<keyword evidence="6" id="KW-0653">Protein transport</keyword>
<feature type="region of interest" description="Disordered" evidence="8">
    <location>
        <begin position="199"/>
        <end position="223"/>
    </location>
</feature>
<protein>
    <submittedName>
        <fullName evidence="12">Signal transducing adapter molecule 1</fullName>
    </submittedName>
</protein>
<dbReference type="InterPro" id="IPR008942">
    <property type="entry name" value="ENTH_VHS"/>
</dbReference>
<dbReference type="Pfam" id="PF00018">
    <property type="entry name" value="SH3_1"/>
    <property type="match status" value="1"/>
</dbReference>
<name>A0A915NQI2_9BILA</name>
<dbReference type="Proteomes" id="UP000887560">
    <property type="component" value="Unplaced"/>
</dbReference>
<dbReference type="PROSITE" id="PS50002">
    <property type="entry name" value="SH3"/>
    <property type="match status" value="1"/>
</dbReference>
<dbReference type="SMART" id="SM00726">
    <property type="entry name" value="UIM"/>
    <property type="match status" value="1"/>
</dbReference>
<evidence type="ECO:0000256" key="6">
    <source>
        <dbReference type="ARBA" id="ARBA00022927"/>
    </source>
</evidence>
<dbReference type="GO" id="GO:0035091">
    <property type="term" value="F:phosphatidylinositol binding"/>
    <property type="evidence" value="ECO:0007669"/>
    <property type="project" value="InterPro"/>
</dbReference>
<dbReference type="SUPFAM" id="SSF50044">
    <property type="entry name" value="SH3-domain"/>
    <property type="match status" value="1"/>
</dbReference>
<evidence type="ECO:0000256" key="3">
    <source>
        <dbReference type="ARBA" id="ARBA00022443"/>
    </source>
</evidence>
<proteinExistence type="inferred from homology"/>
<dbReference type="PRINTS" id="PR00452">
    <property type="entry name" value="SH3DOMAIN"/>
</dbReference>
<dbReference type="Pfam" id="PF02809">
    <property type="entry name" value="UIM"/>
    <property type="match status" value="1"/>
</dbReference>